<proteinExistence type="predicted"/>
<dbReference type="EMBL" id="JACXVP010000008">
    <property type="protein sequence ID" value="KAG5590392.1"/>
    <property type="molecule type" value="Genomic_DNA"/>
</dbReference>
<evidence type="ECO:0000313" key="2">
    <source>
        <dbReference type="Proteomes" id="UP000824120"/>
    </source>
</evidence>
<keyword evidence="2" id="KW-1185">Reference proteome</keyword>
<dbReference type="AlphaFoldDB" id="A0A9J5XTA6"/>
<organism evidence="1 2">
    <name type="scientific">Solanum commersonii</name>
    <name type="common">Commerson's wild potato</name>
    <name type="synonym">Commerson's nightshade</name>
    <dbReference type="NCBI Taxonomy" id="4109"/>
    <lineage>
        <taxon>Eukaryota</taxon>
        <taxon>Viridiplantae</taxon>
        <taxon>Streptophyta</taxon>
        <taxon>Embryophyta</taxon>
        <taxon>Tracheophyta</taxon>
        <taxon>Spermatophyta</taxon>
        <taxon>Magnoliopsida</taxon>
        <taxon>eudicotyledons</taxon>
        <taxon>Gunneridae</taxon>
        <taxon>Pentapetalae</taxon>
        <taxon>asterids</taxon>
        <taxon>lamiids</taxon>
        <taxon>Solanales</taxon>
        <taxon>Solanaceae</taxon>
        <taxon>Solanoideae</taxon>
        <taxon>Solaneae</taxon>
        <taxon>Solanum</taxon>
    </lineage>
</organism>
<sequence length="73" mass="8536">MIDPRHASFGWRKMESFCESMMELLMNTNQYRVVTFKSFYGGSDFNPPRGGVRDEGSYHPFKSSRVCAMVMLW</sequence>
<accession>A0A9J5XTA6</accession>
<reference evidence="1 2" key="1">
    <citation type="submission" date="2020-09" db="EMBL/GenBank/DDBJ databases">
        <title>De no assembly of potato wild relative species, Solanum commersonii.</title>
        <authorList>
            <person name="Cho K."/>
        </authorList>
    </citation>
    <scope>NUCLEOTIDE SEQUENCE [LARGE SCALE GENOMIC DNA]</scope>
    <source>
        <strain evidence="1">LZ3.2</strain>
        <tissue evidence="1">Leaf</tissue>
    </source>
</reference>
<evidence type="ECO:0000313" key="1">
    <source>
        <dbReference type="EMBL" id="KAG5590392.1"/>
    </source>
</evidence>
<gene>
    <name evidence="1" type="ORF">H5410_040906</name>
</gene>
<protein>
    <submittedName>
        <fullName evidence="1">Uncharacterized protein</fullName>
    </submittedName>
</protein>
<dbReference type="Proteomes" id="UP000824120">
    <property type="component" value="Chromosome 8"/>
</dbReference>
<name>A0A9J5XTA6_SOLCO</name>
<comment type="caution">
    <text evidence="1">The sequence shown here is derived from an EMBL/GenBank/DDBJ whole genome shotgun (WGS) entry which is preliminary data.</text>
</comment>